<evidence type="ECO:0008006" key="4">
    <source>
        <dbReference type="Google" id="ProtNLM"/>
    </source>
</evidence>
<protein>
    <recommendedName>
        <fullName evidence="4">Acyltransferase</fullName>
    </recommendedName>
</protein>
<sequence>MVEWMWIGRLLSLRVLVGIGLISYSAYLWHQPIFAFARIRLFEGEPEWVFWLLIAATFALA</sequence>
<gene>
    <name evidence="2" type="ORF">ELY33_08495</name>
</gene>
<name>A0A433KMQ4_9GAMM</name>
<evidence type="ECO:0000313" key="2">
    <source>
        <dbReference type="EMBL" id="RUR30841.1"/>
    </source>
</evidence>
<keyword evidence="1" id="KW-1133">Transmembrane helix</keyword>
<proteinExistence type="predicted"/>
<keyword evidence="1" id="KW-0812">Transmembrane</keyword>
<accession>A0A433KMQ4</accession>
<dbReference type="OrthoDB" id="9767863at2"/>
<reference evidence="2 3" key="1">
    <citation type="submission" date="2018-12" db="EMBL/GenBank/DDBJ databases">
        <title>three novel Halomonas strain isolated from plants.</title>
        <authorList>
            <person name="Sun C."/>
        </authorList>
    </citation>
    <scope>NUCLEOTIDE SEQUENCE [LARGE SCALE GENOMIC DNA]</scope>
    <source>
        <strain evidence="2 3">DSM 19434</strain>
    </source>
</reference>
<keyword evidence="3" id="KW-1185">Reference proteome</keyword>
<evidence type="ECO:0000256" key="1">
    <source>
        <dbReference type="SAM" id="Phobius"/>
    </source>
</evidence>
<evidence type="ECO:0000313" key="3">
    <source>
        <dbReference type="Proteomes" id="UP000287336"/>
    </source>
</evidence>
<dbReference type="AlphaFoldDB" id="A0A433KMQ4"/>
<dbReference type="Proteomes" id="UP000287336">
    <property type="component" value="Unassembled WGS sequence"/>
</dbReference>
<organism evidence="2 3">
    <name type="scientific">Vreelandella andesensis</name>
    <dbReference type="NCBI Taxonomy" id="447567"/>
    <lineage>
        <taxon>Bacteria</taxon>
        <taxon>Pseudomonadati</taxon>
        <taxon>Pseudomonadota</taxon>
        <taxon>Gammaproteobacteria</taxon>
        <taxon>Oceanospirillales</taxon>
        <taxon>Halomonadaceae</taxon>
        <taxon>Vreelandella</taxon>
    </lineage>
</organism>
<feature type="transmembrane region" description="Helical" evidence="1">
    <location>
        <begin position="6"/>
        <end position="29"/>
    </location>
</feature>
<comment type="caution">
    <text evidence="2">The sequence shown here is derived from an EMBL/GenBank/DDBJ whole genome shotgun (WGS) entry which is preliminary data.</text>
</comment>
<dbReference type="EMBL" id="RZHG01000018">
    <property type="protein sequence ID" value="RUR30841.1"/>
    <property type="molecule type" value="Genomic_DNA"/>
</dbReference>
<keyword evidence="1" id="KW-0472">Membrane</keyword>